<dbReference type="STRING" id="439481.Aboo_0653"/>
<keyword evidence="5" id="KW-1185">Reference proteome</keyword>
<evidence type="ECO:0000256" key="2">
    <source>
        <dbReference type="ARBA" id="ARBA00023274"/>
    </source>
</evidence>
<dbReference type="SMART" id="SM00651">
    <property type="entry name" value="Sm"/>
    <property type="match status" value="1"/>
</dbReference>
<dbReference type="PROSITE" id="PS52002">
    <property type="entry name" value="SM"/>
    <property type="match status" value="1"/>
</dbReference>
<protein>
    <submittedName>
        <fullName evidence="4">Like-Sm ribonucleoprotein core</fullName>
    </submittedName>
</protein>
<evidence type="ECO:0000259" key="3">
    <source>
        <dbReference type="PROSITE" id="PS52002"/>
    </source>
</evidence>
<reference evidence="4" key="1">
    <citation type="submission" date="2010-02" db="EMBL/GenBank/DDBJ databases">
        <title>Complete sequence of Aciduliprofundum boonei T469.</title>
        <authorList>
            <consortium name="US DOE Joint Genome Institute"/>
            <person name="Lucas S."/>
            <person name="Copeland A."/>
            <person name="Lapidus A."/>
            <person name="Cheng J.-F."/>
            <person name="Bruce D."/>
            <person name="Goodwin L."/>
            <person name="Pitluck S."/>
            <person name="Saunders E."/>
            <person name="Detter J.C."/>
            <person name="Han C."/>
            <person name="Tapia R."/>
            <person name="Land M."/>
            <person name="Hauser L."/>
            <person name="Kyrpides N."/>
            <person name="Mikhailova N."/>
            <person name="Flores G."/>
            <person name="Reysenbach A.-L."/>
            <person name="Woyke T."/>
        </authorList>
    </citation>
    <scope>NUCLEOTIDE SEQUENCE</scope>
    <source>
        <strain evidence="4">T469</strain>
    </source>
</reference>
<dbReference type="SUPFAM" id="SSF50182">
    <property type="entry name" value="Sm-like ribonucleoproteins"/>
    <property type="match status" value="1"/>
</dbReference>
<dbReference type="Proteomes" id="UP000001400">
    <property type="component" value="Chromosome"/>
</dbReference>
<dbReference type="AlphaFoldDB" id="B5I9Q9"/>
<proteinExistence type="inferred from homology"/>
<name>B5I9Q9_ACIB4</name>
<dbReference type="InterPro" id="IPR044641">
    <property type="entry name" value="Lsm7/SmG-like"/>
</dbReference>
<evidence type="ECO:0000313" key="4">
    <source>
        <dbReference type="EMBL" id="ADD08464.1"/>
    </source>
</evidence>
<dbReference type="PANTHER" id="PTHR10553:SF5">
    <property type="entry name" value="U6 SNRNA-ASSOCIATED SM-LIKE PROTEIN LSM7"/>
    <property type="match status" value="1"/>
</dbReference>
<comment type="similarity">
    <text evidence="1">Belongs to the snRNP Sm proteins family.</text>
</comment>
<dbReference type="EMBL" id="CP001941">
    <property type="protein sequence ID" value="ADD08464.1"/>
    <property type="molecule type" value="Genomic_DNA"/>
</dbReference>
<dbReference type="GO" id="GO:1990904">
    <property type="term" value="C:ribonucleoprotein complex"/>
    <property type="evidence" value="ECO:0007669"/>
    <property type="project" value="UniProtKB-KW"/>
</dbReference>
<dbReference type="Pfam" id="PF01423">
    <property type="entry name" value="LSM"/>
    <property type="match status" value="1"/>
</dbReference>
<organism evidence="4 5">
    <name type="scientific">Aciduliprofundum boonei (strain DSM 19572 / T469)</name>
    <dbReference type="NCBI Taxonomy" id="439481"/>
    <lineage>
        <taxon>Archaea</taxon>
        <taxon>Methanobacteriati</taxon>
        <taxon>Thermoplasmatota</taxon>
        <taxon>DHVE2 group</taxon>
        <taxon>Candidatus Aciduliprofundum</taxon>
    </lineage>
</organism>
<keyword evidence="2 4" id="KW-0687">Ribonucleoprotein</keyword>
<dbReference type="GO" id="GO:0003723">
    <property type="term" value="F:RNA binding"/>
    <property type="evidence" value="ECO:0007669"/>
    <property type="project" value="InterPro"/>
</dbReference>
<gene>
    <name evidence="4" type="ordered locus">Aboo_0653</name>
</gene>
<dbReference type="InterPro" id="IPR001163">
    <property type="entry name" value="Sm_dom_euk/arc"/>
</dbReference>
<dbReference type="InterPro" id="IPR010920">
    <property type="entry name" value="LSM_dom_sf"/>
</dbReference>
<dbReference type="PANTHER" id="PTHR10553">
    <property type="entry name" value="SMALL NUCLEAR RIBONUCLEOPROTEIN"/>
    <property type="match status" value="1"/>
</dbReference>
<sequence>MTLPLKMLENFLNKRISLLLKDNRVLEGKLVGYDDYMNMVLMDTEEKTEEMTRRLGTVILRGNNVVRMALIG</sequence>
<evidence type="ECO:0000313" key="5">
    <source>
        <dbReference type="Proteomes" id="UP000001400"/>
    </source>
</evidence>
<dbReference type="GeneID" id="8827599"/>
<evidence type="ECO:0000256" key="1">
    <source>
        <dbReference type="ARBA" id="ARBA00006850"/>
    </source>
</evidence>
<dbReference type="KEGG" id="abi:Aboo_0653"/>
<dbReference type="HOGENOM" id="CLU_076902_11_3_2"/>
<dbReference type="InterPro" id="IPR047575">
    <property type="entry name" value="Sm"/>
</dbReference>
<accession>B5I9Q9</accession>
<feature type="domain" description="Sm" evidence="3">
    <location>
        <begin position="3"/>
        <end position="72"/>
    </location>
</feature>
<dbReference type="eggNOG" id="arCOG00998">
    <property type="taxonomic scope" value="Archaea"/>
</dbReference>
<dbReference type="RefSeq" id="WP_008082460.1">
    <property type="nucleotide sequence ID" value="NC_013926.1"/>
</dbReference>
<dbReference type="Gene3D" id="2.30.30.100">
    <property type="match status" value="1"/>
</dbReference>
<dbReference type="OrthoDB" id="371816at2157"/>